<dbReference type="EMBL" id="BLLK01000023">
    <property type="protein sequence ID" value="GFH47750.1"/>
    <property type="molecule type" value="Genomic_DNA"/>
</dbReference>
<gene>
    <name evidence="2" type="ORF">CTEN210_04225</name>
</gene>
<dbReference type="Gene3D" id="2.30.30.140">
    <property type="match status" value="1"/>
</dbReference>
<name>A0AAD3H2A7_9STRA</name>
<reference evidence="2 3" key="1">
    <citation type="journal article" date="2021" name="Sci. Rep.">
        <title>The genome of the diatom Chaetoceros tenuissimus carries an ancient integrated fragment of an extant virus.</title>
        <authorList>
            <person name="Hongo Y."/>
            <person name="Kimura K."/>
            <person name="Takaki Y."/>
            <person name="Yoshida Y."/>
            <person name="Baba S."/>
            <person name="Kobayashi G."/>
            <person name="Nagasaki K."/>
            <person name="Hano T."/>
            <person name="Tomaru Y."/>
        </authorList>
    </citation>
    <scope>NUCLEOTIDE SEQUENCE [LARGE SCALE GENOMIC DNA]</scope>
    <source>
        <strain evidence="2 3">NIES-3715</strain>
    </source>
</reference>
<dbReference type="AlphaFoldDB" id="A0AAD3H2A7"/>
<evidence type="ECO:0000259" key="1">
    <source>
        <dbReference type="Pfam" id="PF21743"/>
    </source>
</evidence>
<proteinExistence type="predicted"/>
<feature type="domain" description="PTM/DIR17-like Tudor" evidence="1">
    <location>
        <begin position="163"/>
        <end position="210"/>
    </location>
</feature>
<comment type="caution">
    <text evidence="2">The sequence shown here is derived from an EMBL/GenBank/DDBJ whole genome shotgun (WGS) entry which is preliminary data.</text>
</comment>
<dbReference type="Proteomes" id="UP001054902">
    <property type="component" value="Unassembled WGS sequence"/>
</dbReference>
<evidence type="ECO:0000313" key="2">
    <source>
        <dbReference type="EMBL" id="GFH47750.1"/>
    </source>
</evidence>
<dbReference type="InterPro" id="IPR047365">
    <property type="entry name" value="Tudor_AtPTM-like"/>
</dbReference>
<protein>
    <recommendedName>
        <fullName evidence="1">PTM/DIR17-like Tudor domain-containing protein</fullName>
    </recommendedName>
</protein>
<sequence>MSILVKDEFDFEANEQELLSQQDSVIQKVSVKDTSSSNTLTISDDFEFKDEVNLTSYGKKRRVIVVSAEKDMKKKRVHVHRNQRRNLSKEEDENEYKNCSAKNNLSRNNRKRAAAKNIDIANNMKAKTSSSENISSISESKEALQDTKNDAVQKSTATMIQIGTEFQKEFHGKYYRGKVVRLPNKRSKWYKVKYEDDDSEELDREELMALIKDMGP</sequence>
<organism evidence="2 3">
    <name type="scientific">Chaetoceros tenuissimus</name>
    <dbReference type="NCBI Taxonomy" id="426638"/>
    <lineage>
        <taxon>Eukaryota</taxon>
        <taxon>Sar</taxon>
        <taxon>Stramenopiles</taxon>
        <taxon>Ochrophyta</taxon>
        <taxon>Bacillariophyta</taxon>
        <taxon>Coscinodiscophyceae</taxon>
        <taxon>Chaetocerotophycidae</taxon>
        <taxon>Chaetocerotales</taxon>
        <taxon>Chaetocerotaceae</taxon>
        <taxon>Chaetoceros</taxon>
    </lineage>
</organism>
<accession>A0AAD3H2A7</accession>
<keyword evidence="3" id="KW-1185">Reference proteome</keyword>
<dbReference type="Pfam" id="PF21743">
    <property type="entry name" value="PTM_DIR17_Tudor"/>
    <property type="match status" value="1"/>
</dbReference>
<evidence type="ECO:0000313" key="3">
    <source>
        <dbReference type="Proteomes" id="UP001054902"/>
    </source>
</evidence>